<evidence type="ECO:0000313" key="2">
    <source>
        <dbReference type="EMBL" id="EUB60254.1"/>
    </source>
</evidence>
<evidence type="ECO:0000256" key="1">
    <source>
        <dbReference type="SAM" id="MobiDB-lite"/>
    </source>
</evidence>
<evidence type="ECO:0000313" key="3">
    <source>
        <dbReference type="Proteomes" id="UP000019149"/>
    </source>
</evidence>
<feature type="region of interest" description="Disordered" evidence="1">
    <location>
        <begin position="1"/>
        <end position="31"/>
    </location>
</feature>
<dbReference type="EMBL" id="APAU02000032">
    <property type="protein sequence ID" value="EUB60254.1"/>
    <property type="molecule type" value="Genomic_DNA"/>
</dbReference>
<accession>W6V2R0</accession>
<keyword evidence="3" id="KW-1185">Reference proteome</keyword>
<dbReference type="RefSeq" id="XP_024351450.1">
    <property type="nucleotide sequence ID" value="XM_024494061.1"/>
</dbReference>
<dbReference type="GeneID" id="36340527"/>
<name>W6V2R0_ECHGR</name>
<comment type="caution">
    <text evidence="2">The sequence shown here is derived from an EMBL/GenBank/DDBJ whole genome shotgun (WGS) entry which is preliminary data.</text>
</comment>
<reference evidence="2 3" key="1">
    <citation type="journal article" date="2013" name="Nat. Genet.">
        <title>The genome of the hydatid tapeworm Echinococcus granulosus.</title>
        <authorList>
            <person name="Zheng H."/>
            <person name="Zhang W."/>
            <person name="Zhang L."/>
            <person name="Zhang Z."/>
            <person name="Li J."/>
            <person name="Lu G."/>
            <person name="Zhu Y."/>
            <person name="Wang Y."/>
            <person name="Huang Y."/>
            <person name="Liu J."/>
            <person name="Kang H."/>
            <person name="Chen J."/>
            <person name="Wang L."/>
            <person name="Chen A."/>
            <person name="Yu S."/>
            <person name="Gao Z."/>
            <person name="Jin L."/>
            <person name="Gu W."/>
            <person name="Wang Z."/>
            <person name="Zhao L."/>
            <person name="Shi B."/>
            <person name="Wen H."/>
            <person name="Lin R."/>
            <person name="Jones M.K."/>
            <person name="Brejova B."/>
            <person name="Vinar T."/>
            <person name="Zhao G."/>
            <person name="McManus D.P."/>
            <person name="Chen Z."/>
            <person name="Zhou Y."/>
            <person name="Wang S."/>
        </authorList>
    </citation>
    <scope>NUCLEOTIDE SEQUENCE [LARGE SCALE GENOMIC DNA]</scope>
</reference>
<dbReference type="KEGG" id="egl:EGR_04812"/>
<dbReference type="Proteomes" id="UP000019149">
    <property type="component" value="Unassembled WGS sequence"/>
</dbReference>
<protein>
    <submittedName>
        <fullName evidence="2">Uncharacterized protein</fullName>
    </submittedName>
</protein>
<gene>
    <name evidence="2" type="ORF">EGR_04812</name>
</gene>
<organism evidence="2 3">
    <name type="scientific">Echinococcus granulosus</name>
    <name type="common">Hydatid tapeworm</name>
    <dbReference type="NCBI Taxonomy" id="6210"/>
    <lineage>
        <taxon>Eukaryota</taxon>
        <taxon>Metazoa</taxon>
        <taxon>Spiralia</taxon>
        <taxon>Lophotrochozoa</taxon>
        <taxon>Platyhelminthes</taxon>
        <taxon>Cestoda</taxon>
        <taxon>Eucestoda</taxon>
        <taxon>Cyclophyllidea</taxon>
        <taxon>Taeniidae</taxon>
        <taxon>Echinococcus</taxon>
        <taxon>Echinococcus granulosus group</taxon>
    </lineage>
</organism>
<dbReference type="AlphaFoldDB" id="W6V2R0"/>
<dbReference type="CTD" id="36340527"/>
<proteinExistence type="predicted"/>
<sequence length="150" mass="16796">MTGAIYRSVPIPRSRDPSPGSPYIDQRQSSGHVTHCRRVRIYRPMSIPRESICRPMPIPGSSDALSASPCIHQCLDPATRDVIMAPMHCSMYLPRSRDSLSRHAYIDLSLPSALRGISSEDPRIDQCLSSGIPRVEQYLPPSHVIHHQEM</sequence>